<dbReference type="AlphaFoldDB" id="A0A2G5TRC8"/>
<dbReference type="InterPro" id="IPR057432">
    <property type="entry name" value="Lin-15A/B-like_dom"/>
</dbReference>
<sequence>MNNFQMNEAIVKEEVIEETCNFTFKNGEYVEVKQEETEQKPENLLENEIKTETIDLLAKNKPEIEVFELKQGEWNYEIEKTFIEVNKPKCEICQKRMPRNRLKLIKLNDEKIVLFHIFKVKGMMEIDTYVCWSHIQKIIDDYDGTLRNPSCSFGYLLRTVIRRNKNSININRTPLRRHCYVCYTIKDCSQLCQIHSKRHRMVILIGCMLRETLTVKQAISFLTNSHVLTCYSHFKESIDRIFERFGVRNVLELSKCSTQAMENLMDIVKKIDPNFTVDQFIDACRGLVLNNEQI</sequence>
<dbReference type="Pfam" id="PF25375">
    <property type="entry name" value="Lin-15B"/>
    <property type="match status" value="1"/>
</dbReference>
<gene>
    <name evidence="2" type="primary">Cnig_chr_V.g21167</name>
    <name evidence="2" type="ORF">B9Z55_021167</name>
</gene>
<dbReference type="InterPro" id="IPR040129">
    <property type="entry name" value="Lin-15B-like"/>
</dbReference>
<evidence type="ECO:0000313" key="3">
    <source>
        <dbReference type="Proteomes" id="UP000230233"/>
    </source>
</evidence>
<dbReference type="PANTHER" id="PTHR22716">
    <property type="entry name" value="ETS CLASS TRANSCRIPTION FACTOR-RELATED-RELATED"/>
    <property type="match status" value="1"/>
</dbReference>
<dbReference type="PANTHER" id="PTHR22716:SF1">
    <property type="entry name" value="ETS CLASS TRANSCRIPTION FACTOR-RELATED"/>
    <property type="match status" value="1"/>
</dbReference>
<accession>A0A2G5TRC8</accession>
<dbReference type="GO" id="GO:0040027">
    <property type="term" value="P:negative regulation of vulval development"/>
    <property type="evidence" value="ECO:0007669"/>
    <property type="project" value="InterPro"/>
</dbReference>
<keyword evidence="3" id="KW-1185">Reference proteome</keyword>
<reference evidence="3" key="1">
    <citation type="submission" date="2017-10" db="EMBL/GenBank/DDBJ databases">
        <title>Rapid genome shrinkage in a self-fertile nematode reveals novel sperm competition proteins.</title>
        <authorList>
            <person name="Yin D."/>
            <person name="Schwarz E.M."/>
            <person name="Thomas C.G."/>
            <person name="Felde R.L."/>
            <person name="Korf I.F."/>
            <person name="Cutter A.D."/>
            <person name="Schartner C.M."/>
            <person name="Ralston E.J."/>
            <person name="Meyer B.J."/>
            <person name="Haag E.S."/>
        </authorList>
    </citation>
    <scope>NUCLEOTIDE SEQUENCE [LARGE SCALE GENOMIC DNA]</scope>
    <source>
        <strain evidence="3">JU1422</strain>
    </source>
</reference>
<protein>
    <recommendedName>
        <fullName evidence="1">Lin-15A/B-like domain-containing protein</fullName>
    </recommendedName>
</protein>
<comment type="caution">
    <text evidence="2">The sequence shown here is derived from an EMBL/GenBank/DDBJ whole genome shotgun (WGS) entry which is preliminary data.</text>
</comment>
<organism evidence="2 3">
    <name type="scientific">Caenorhabditis nigoni</name>
    <dbReference type="NCBI Taxonomy" id="1611254"/>
    <lineage>
        <taxon>Eukaryota</taxon>
        <taxon>Metazoa</taxon>
        <taxon>Ecdysozoa</taxon>
        <taxon>Nematoda</taxon>
        <taxon>Chromadorea</taxon>
        <taxon>Rhabditida</taxon>
        <taxon>Rhabditina</taxon>
        <taxon>Rhabditomorpha</taxon>
        <taxon>Rhabditoidea</taxon>
        <taxon>Rhabditidae</taxon>
        <taxon>Peloderinae</taxon>
        <taxon>Caenorhabditis</taxon>
    </lineage>
</organism>
<evidence type="ECO:0000259" key="1">
    <source>
        <dbReference type="Pfam" id="PF25375"/>
    </source>
</evidence>
<dbReference type="Proteomes" id="UP000230233">
    <property type="component" value="Chromosome V"/>
</dbReference>
<proteinExistence type="predicted"/>
<dbReference type="EMBL" id="PDUG01000005">
    <property type="protein sequence ID" value="PIC29651.1"/>
    <property type="molecule type" value="Genomic_DNA"/>
</dbReference>
<feature type="domain" description="Lin-15A/B-like" evidence="1">
    <location>
        <begin position="176"/>
        <end position="293"/>
    </location>
</feature>
<evidence type="ECO:0000313" key="2">
    <source>
        <dbReference type="EMBL" id="PIC29651.1"/>
    </source>
</evidence>
<name>A0A2G5TRC8_9PELO</name>